<dbReference type="PIRSF" id="PIRSF005650">
    <property type="entry name" value="Uridylate_kin"/>
    <property type="match status" value="1"/>
</dbReference>
<name>A0A948T257_9FIRM</name>
<feature type="binding site" evidence="11">
    <location>
        <position position="53"/>
    </location>
    <ligand>
        <name>UMP</name>
        <dbReference type="ChEBI" id="CHEBI:57865"/>
    </ligand>
</feature>
<feature type="binding site" evidence="11">
    <location>
        <position position="58"/>
    </location>
    <ligand>
        <name>ATP</name>
        <dbReference type="ChEBI" id="CHEBI:30616"/>
    </ligand>
</feature>
<dbReference type="Pfam" id="PF00696">
    <property type="entry name" value="AA_kinase"/>
    <property type="match status" value="1"/>
</dbReference>
<dbReference type="HAMAP" id="MF_01220_B">
    <property type="entry name" value="PyrH_B"/>
    <property type="match status" value="1"/>
</dbReference>
<keyword evidence="8 11" id="KW-0067">ATP-binding</keyword>
<comment type="subcellular location">
    <subcellularLocation>
        <location evidence="1 11">Cytoplasm</location>
    </subcellularLocation>
</comment>
<evidence type="ECO:0000259" key="12">
    <source>
        <dbReference type="Pfam" id="PF00696"/>
    </source>
</evidence>
<comment type="subunit">
    <text evidence="11">Homohexamer.</text>
</comment>
<protein>
    <recommendedName>
        <fullName evidence="11">Uridylate kinase</fullName>
        <shortName evidence="11">UK</shortName>
        <ecNumber evidence="11">2.7.4.22</ecNumber>
    </recommendedName>
    <alternativeName>
        <fullName evidence="11">Uridine monophosphate kinase</fullName>
        <shortName evidence="11">UMP kinase</shortName>
        <shortName evidence="11">UMPK</shortName>
    </alternativeName>
</protein>
<feature type="binding site" evidence="11">
    <location>
        <begin position="11"/>
        <end position="14"/>
    </location>
    <ligand>
        <name>ATP</name>
        <dbReference type="ChEBI" id="CHEBI:30616"/>
    </ligand>
</feature>
<evidence type="ECO:0000313" key="13">
    <source>
        <dbReference type="EMBL" id="MBU3806083.1"/>
    </source>
</evidence>
<keyword evidence="4 11" id="KW-0963">Cytoplasm</keyword>
<comment type="similarity">
    <text evidence="3 11">Belongs to the UMP kinase family.</text>
</comment>
<dbReference type="EC" id="2.7.4.22" evidence="11"/>
<keyword evidence="6 11" id="KW-0547">Nucleotide-binding</keyword>
<evidence type="ECO:0000256" key="6">
    <source>
        <dbReference type="ARBA" id="ARBA00022741"/>
    </source>
</evidence>
<dbReference type="InterPro" id="IPR015963">
    <property type="entry name" value="Uridylate_kinase_bac"/>
</dbReference>
<keyword evidence="9 11" id="KW-0665">Pyrimidine biosynthesis</keyword>
<dbReference type="PANTHER" id="PTHR42833:SF4">
    <property type="entry name" value="URIDYLATE KINASE PUMPKIN, CHLOROPLASTIC"/>
    <property type="match status" value="1"/>
</dbReference>
<evidence type="ECO:0000256" key="9">
    <source>
        <dbReference type="ARBA" id="ARBA00022975"/>
    </source>
</evidence>
<comment type="pathway">
    <text evidence="2 11">Pyrimidine metabolism; CTP biosynthesis via de novo pathway; UDP from UMP (UMPK route): step 1/1.</text>
</comment>
<evidence type="ECO:0000256" key="5">
    <source>
        <dbReference type="ARBA" id="ARBA00022679"/>
    </source>
</evidence>
<comment type="caution">
    <text evidence="11">Lacks conserved residue(s) required for the propagation of feature annotation.</text>
</comment>
<feature type="binding site" evidence="11">
    <location>
        <position position="54"/>
    </location>
    <ligand>
        <name>ATP</name>
        <dbReference type="ChEBI" id="CHEBI:30616"/>
    </ligand>
</feature>
<comment type="function">
    <text evidence="11">Catalyzes the reversible phosphorylation of UMP to UDP.</text>
</comment>
<gene>
    <name evidence="11 13" type="primary">pyrH</name>
    <name evidence="13" type="ORF">H9882_04230</name>
</gene>
<dbReference type="InterPro" id="IPR011817">
    <property type="entry name" value="Uridylate_kinase"/>
</dbReference>
<proteinExistence type="inferred from homology"/>
<feature type="domain" description="Aspartate/glutamate/uridylate kinase" evidence="12">
    <location>
        <begin position="6"/>
        <end position="213"/>
    </location>
</feature>
<dbReference type="PANTHER" id="PTHR42833">
    <property type="entry name" value="URIDYLATE KINASE"/>
    <property type="match status" value="1"/>
</dbReference>
<dbReference type="EMBL" id="JAHLFP010000032">
    <property type="protein sequence ID" value="MBU3806083.1"/>
    <property type="molecule type" value="Genomic_DNA"/>
</dbReference>
<dbReference type="GO" id="GO:0006225">
    <property type="term" value="P:UDP biosynthetic process"/>
    <property type="evidence" value="ECO:0007669"/>
    <property type="project" value="TreeGrafter"/>
</dbReference>
<sequence>MEMKYKRILLKVSGEALAGEKGTGFDDATMEAICAGIKEAYDLGVQIGLVVGGGNFWRGRTSGKMERTCADKIGMLATVMNCLAVADKLEQLGVPTRVQTSIVMPQVADVFTRNTAVASMEQGKVVLFAGGTGNPLFSTDTASALRAIETSCDVMFKGTMVDGVYDKDPKKHADAKKYDTLTFSEVLQKNLAVMDGTAATLCRENNLPILVFDLADPANIARAVRGENIGTLVKEQ</sequence>
<evidence type="ECO:0000256" key="1">
    <source>
        <dbReference type="ARBA" id="ARBA00004496"/>
    </source>
</evidence>
<feature type="binding site" evidence="11">
    <location>
        <begin position="132"/>
        <end position="139"/>
    </location>
    <ligand>
        <name>UMP</name>
        <dbReference type="ChEBI" id="CHEBI:57865"/>
    </ligand>
</feature>
<keyword evidence="11" id="KW-0021">Allosteric enzyme</keyword>
<dbReference type="NCBIfam" id="TIGR02075">
    <property type="entry name" value="pyrH_bact"/>
    <property type="match status" value="1"/>
</dbReference>
<evidence type="ECO:0000256" key="2">
    <source>
        <dbReference type="ARBA" id="ARBA00004791"/>
    </source>
</evidence>
<evidence type="ECO:0000256" key="3">
    <source>
        <dbReference type="ARBA" id="ARBA00007614"/>
    </source>
</evidence>
<comment type="activity regulation">
    <text evidence="11">Allosterically activated by GTP. Inhibited by UTP.</text>
</comment>
<dbReference type="GO" id="GO:0033862">
    <property type="term" value="F:UMP kinase activity"/>
    <property type="evidence" value="ECO:0007669"/>
    <property type="project" value="UniProtKB-EC"/>
</dbReference>
<dbReference type="InterPro" id="IPR036393">
    <property type="entry name" value="AceGlu_kinase-like_sf"/>
</dbReference>
<dbReference type="GO" id="GO:0044210">
    <property type="term" value="P:'de novo' CTP biosynthetic process"/>
    <property type="evidence" value="ECO:0007669"/>
    <property type="project" value="UniProtKB-UniRule"/>
</dbReference>
<keyword evidence="7 11" id="KW-0418">Kinase</keyword>
<comment type="caution">
    <text evidence="13">The sequence shown here is derived from an EMBL/GenBank/DDBJ whole genome shotgun (WGS) entry which is preliminary data.</text>
</comment>
<dbReference type="SUPFAM" id="SSF53633">
    <property type="entry name" value="Carbamate kinase-like"/>
    <property type="match status" value="1"/>
</dbReference>
<feature type="binding site" evidence="11">
    <location>
        <position position="168"/>
    </location>
    <ligand>
        <name>ATP</name>
        <dbReference type="ChEBI" id="CHEBI:30616"/>
    </ligand>
</feature>
<feature type="binding site" evidence="11">
    <location>
        <position position="165"/>
    </location>
    <ligand>
        <name>ATP</name>
        <dbReference type="ChEBI" id="CHEBI:30616"/>
    </ligand>
</feature>
<dbReference type="Proteomes" id="UP000713596">
    <property type="component" value="Unassembled WGS sequence"/>
</dbReference>
<accession>A0A948T257</accession>
<reference evidence="13" key="2">
    <citation type="submission" date="2021-04" db="EMBL/GenBank/DDBJ databases">
        <authorList>
            <person name="Gilroy R."/>
        </authorList>
    </citation>
    <scope>NUCLEOTIDE SEQUENCE</scope>
    <source>
        <strain evidence="13">B5_2728</strain>
    </source>
</reference>
<dbReference type="AlphaFoldDB" id="A0A948T257"/>
<evidence type="ECO:0000313" key="14">
    <source>
        <dbReference type="Proteomes" id="UP000713596"/>
    </source>
</evidence>
<reference evidence="13" key="1">
    <citation type="journal article" date="2021" name="PeerJ">
        <title>Extensive microbial diversity within the chicken gut microbiome revealed by metagenomics and culture.</title>
        <authorList>
            <person name="Gilroy R."/>
            <person name="Ravi A."/>
            <person name="Getino M."/>
            <person name="Pursley I."/>
            <person name="Horton D.L."/>
            <person name="Alikhan N.F."/>
            <person name="Baker D."/>
            <person name="Gharbi K."/>
            <person name="Hall N."/>
            <person name="Watson M."/>
            <person name="Adriaenssens E.M."/>
            <person name="Foster-Nyarko E."/>
            <person name="Jarju S."/>
            <person name="Secka A."/>
            <person name="Antonio M."/>
            <person name="Oren A."/>
            <person name="Chaudhuri R.R."/>
            <person name="La Ragione R."/>
            <person name="Hildebrand F."/>
            <person name="Pallen M.J."/>
        </authorList>
    </citation>
    <scope>NUCLEOTIDE SEQUENCE</scope>
    <source>
        <strain evidence="13">B5_2728</strain>
    </source>
</reference>
<evidence type="ECO:0000256" key="7">
    <source>
        <dbReference type="ARBA" id="ARBA00022777"/>
    </source>
</evidence>
<keyword evidence="5 11" id="KW-0808">Transferase</keyword>
<evidence type="ECO:0000256" key="11">
    <source>
        <dbReference type="HAMAP-Rule" id="MF_01220"/>
    </source>
</evidence>
<dbReference type="InterPro" id="IPR001048">
    <property type="entry name" value="Asp/Glu/Uridylate_kinase"/>
</dbReference>
<feature type="binding site" evidence="11">
    <location>
        <position position="71"/>
    </location>
    <ligand>
        <name>UMP</name>
        <dbReference type="ChEBI" id="CHEBI:57865"/>
    </ligand>
</feature>
<dbReference type="CDD" id="cd04254">
    <property type="entry name" value="AAK_UMPK-PyrH-Ec"/>
    <property type="match status" value="1"/>
</dbReference>
<dbReference type="Gene3D" id="3.40.1160.10">
    <property type="entry name" value="Acetylglutamate kinase-like"/>
    <property type="match status" value="1"/>
</dbReference>
<feature type="binding site" evidence="11">
    <location>
        <position position="159"/>
    </location>
    <ligand>
        <name>ATP</name>
        <dbReference type="ChEBI" id="CHEBI:30616"/>
    </ligand>
</feature>
<organism evidence="13 14">
    <name type="scientific">Candidatus Allofournierella pullistercoris</name>
    <dbReference type="NCBI Taxonomy" id="2838597"/>
    <lineage>
        <taxon>Bacteria</taxon>
        <taxon>Bacillati</taxon>
        <taxon>Bacillota</taxon>
        <taxon>Clostridia</taxon>
        <taxon>Eubacteriales</taxon>
        <taxon>Oscillospiraceae</taxon>
        <taxon>Allofournierella</taxon>
    </lineage>
</organism>
<dbReference type="FunFam" id="3.40.1160.10:FF:000001">
    <property type="entry name" value="Uridylate kinase"/>
    <property type="match status" value="1"/>
</dbReference>
<dbReference type="GO" id="GO:0005524">
    <property type="term" value="F:ATP binding"/>
    <property type="evidence" value="ECO:0007669"/>
    <property type="project" value="UniProtKB-KW"/>
</dbReference>
<evidence type="ECO:0000256" key="10">
    <source>
        <dbReference type="ARBA" id="ARBA00047767"/>
    </source>
</evidence>
<dbReference type="GO" id="GO:0005737">
    <property type="term" value="C:cytoplasm"/>
    <property type="evidence" value="ECO:0007669"/>
    <property type="project" value="UniProtKB-SubCell"/>
</dbReference>
<evidence type="ECO:0000256" key="8">
    <source>
        <dbReference type="ARBA" id="ARBA00022840"/>
    </source>
</evidence>
<comment type="catalytic activity">
    <reaction evidence="10 11">
        <text>UMP + ATP = UDP + ADP</text>
        <dbReference type="Rhea" id="RHEA:24400"/>
        <dbReference type="ChEBI" id="CHEBI:30616"/>
        <dbReference type="ChEBI" id="CHEBI:57865"/>
        <dbReference type="ChEBI" id="CHEBI:58223"/>
        <dbReference type="ChEBI" id="CHEBI:456216"/>
        <dbReference type="EC" id="2.7.4.22"/>
    </reaction>
</comment>
<evidence type="ECO:0000256" key="4">
    <source>
        <dbReference type="ARBA" id="ARBA00022490"/>
    </source>
</evidence>
<feature type="region of interest" description="Involved in allosteric activation by GTP" evidence="11">
    <location>
        <begin position="19"/>
        <end position="24"/>
    </location>
</feature>